<feature type="compositionally biased region" description="Low complexity" evidence="1">
    <location>
        <begin position="431"/>
        <end position="440"/>
    </location>
</feature>
<name>A0A9N8DQU2_9STRA</name>
<feature type="compositionally biased region" description="Acidic residues" evidence="1">
    <location>
        <begin position="188"/>
        <end position="201"/>
    </location>
</feature>
<dbReference type="AlphaFoldDB" id="A0A9N8DQU2"/>
<feature type="compositionally biased region" description="Polar residues" evidence="1">
    <location>
        <begin position="260"/>
        <end position="269"/>
    </location>
</feature>
<feature type="region of interest" description="Disordered" evidence="1">
    <location>
        <begin position="484"/>
        <end position="622"/>
    </location>
</feature>
<keyword evidence="3" id="KW-1185">Reference proteome</keyword>
<feature type="compositionally biased region" description="Basic and acidic residues" evidence="1">
    <location>
        <begin position="392"/>
        <end position="403"/>
    </location>
</feature>
<feature type="compositionally biased region" description="Polar residues" evidence="1">
    <location>
        <begin position="370"/>
        <end position="379"/>
    </location>
</feature>
<feature type="compositionally biased region" description="Low complexity" evidence="1">
    <location>
        <begin position="329"/>
        <end position="344"/>
    </location>
</feature>
<feature type="compositionally biased region" description="Acidic residues" evidence="1">
    <location>
        <begin position="484"/>
        <end position="495"/>
    </location>
</feature>
<feature type="compositionally biased region" description="Acidic residues" evidence="1">
    <location>
        <begin position="135"/>
        <end position="176"/>
    </location>
</feature>
<feature type="region of interest" description="Disordered" evidence="1">
    <location>
        <begin position="328"/>
        <end position="379"/>
    </location>
</feature>
<feature type="region of interest" description="Disordered" evidence="1">
    <location>
        <begin position="637"/>
        <end position="674"/>
    </location>
</feature>
<dbReference type="EMBL" id="CAICTM010000285">
    <property type="protein sequence ID" value="CAB9506964.1"/>
    <property type="molecule type" value="Genomic_DNA"/>
</dbReference>
<accession>A0A9N8DQU2</accession>
<gene>
    <name evidence="2" type="ORF">SEMRO_286_G108450.1</name>
</gene>
<feature type="region of interest" description="Disordered" evidence="1">
    <location>
        <begin position="99"/>
        <end position="293"/>
    </location>
</feature>
<feature type="compositionally biased region" description="Basic and acidic residues" evidence="1">
    <location>
        <begin position="106"/>
        <end position="130"/>
    </location>
</feature>
<feature type="compositionally biased region" description="Low complexity" evidence="1">
    <location>
        <begin position="202"/>
        <end position="244"/>
    </location>
</feature>
<evidence type="ECO:0000313" key="2">
    <source>
        <dbReference type="EMBL" id="CAB9506964.1"/>
    </source>
</evidence>
<feature type="compositionally biased region" description="Basic and acidic residues" evidence="1">
    <location>
        <begin position="345"/>
        <end position="362"/>
    </location>
</feature>
<proteinExistence type="predicted"/>
<protein>
    <submittedName>
        <fullName evidence="2">Uncharacterized protein</fullName>
    </submittedName>
</protein>
<evidence type="ECO:0000256" key="1">
    <source>
        <dbReference type="SAM" id="MobiDB-lite"/>
    </source>
</evidence>
<comment type="caution">
    <text evidence="2">The sequence shown here is derived from an EMBL/GenBank/DDBJ whole genome shotgun (WGS) entry which is preliminary data.</text>
</comment>
<feature type="region of interest" description="Disordered" evidence="1">
    <location>
        <begin position="426"/>
        <end position="454"/>
    </location>
</feature>
<feature type="region of interest" description="Disordered" evidence="1">
    <location>
        <begin position="61"/>
        <end position="81"/>
    </location>
</feature>
<feature type="compositionally biased region" description="Low complexity" evidence="1">
    <location>
        <begin position="505"/>
        <end position="523"/>
    </location>
</feature>
<reference evidence="2" key="1">
    <citation type="submission" date="2020-06" db="EMBL/GenBank/DDBJ databases">
        <authorList>
            <consortium name="Plant Systems Biology data submission"/>
        </authorList>
    </citation>
    <scope>NUCLEOTIDE SEQUENCE</scope>
    <source>
        <strain evidence="2">D6</strain>
    </source>
</reference>
<feature type="region of interest" description="Disordered" evidence="1">
    <location>
        <begin position="392"/>
        <end position="412"/>
    </location>
</feature>
<sequence length="674" mass="75716">MAAVSEDTTSPLFTGDLDEAALAEEAAQMAAAIADLEDALETNELDRKEEETFFEVAAKITIDADGDDDESGEAGTTSDTSAIGAIAMKVFSAPNTNVFDDEEEEFRQQVADDLKQRKEEEEKEELERQQALENDVSDEEDEEEELGVEEGALSDDDEDDVDDIDLEDEGEEEDEESSHGDPELEVAVAEEDEDIQDDMSIDDSITSDDPSMDSSASSESSDSSSSESSSSEDSSSSSSSSHSSEPAEEPTKDNNRKSQRGSNPHNSAHSLCLSEIIDKDDDGRKGTDNNDSDEVLLRNGILRVDETSNDQAFICDWDRWRNWKKRKLSNNNSQNNSNNNSMEESSQRWGHDETLKRQDSHLRMPKRRTSGSSHDGSIVSQEVMESIVQDNNAKKANDNDKNSKVNTTNNNREGFFDWTAWRQRKDGRQLSSTSRTASSSSDEDGDADVGGANFDEGSVLAKLDEWEEMEESMRSLTSIGDDYDEEGEFAFENEDLQTASDHSRSSTNKRSSQRKSSTSSLSPRRSHSKSPVNNKDKSNNTASWKKWQRDKRRSGFTNRLTKSHSEKWNDDSDDQSTSSNSNNKRRESIKRTQSERGLNSKKKPPPIPSQNKKGFRRAQSWDNSDLFAKTDIFDWKSWRKDRQRTMKKSNSDPRLSSKSHRRNSERNLSKSVHN</sequence>
<dbReference type="Proteomes" id="UP001153069">
    <property type="component" value="Unassembled WGS sequence"/>
</dbReference>
<evidence type="ECO:0000313" key="3">
    <source>
        <dbReference type="Proteomes" id="UP001153069"/>
    </source>
</evidence>
<feature type="compositionally biased region" description="Basic and acidic residues" evidence="1">
    <location>
        <begin position="584"/>
        <end position="594"/>
    </location>
</feature>
<organism evidence="2 3">
    <name type="scientific">Seminavis robusta</name>
    <dbReference type="NCBI Taxonomy" id="568900"/>
    <lineage>
        <taxon>Eukaryota</taxon>
        <taxon>Sar</taxon>
        <taxon>Stramenopiles</taxon>
        <taxon>Ochrophyta</taxon>
        <taxon>Bacillariophyta</taxon>
        <taxon>Bacillariophyceae</taxon>
        <taxon>Bacillariophycidae</taxon>
        <taxon>Naviculales</taxon>
        <taxon>Naviculaceae</taxon>
        <taxon>Seminavis</taxon>
    </lineage>
</organism>